<dbReference type="RefSeq" id="WP_344608468.1">
    <property type="nucleotide sequence ID" value="NZ_BAAAHE010000045.1"/>
</dbReference>
<feature type="compositionally biased region" description="Basic residues" evidence="7">
    <location>
        <begin position="1120"/>
        <end position="1131"/>
    </location>
</feature>
<feature type="region of interest" description="Disordered" evidence="7">
    <location>
        <begin position="825"/>
        <end position="896"/>
    </location>
</feature>
<keyword evidence="6 8" id="KW-0472">Membrane</keyword>
<feature type="domain" description="SSD" evidence="9">
    <location>
        <begin position="635"/>
        <end position="764"/>
    </location>
</feature>
<feature type="domain" description="SSD" evidence="9">
    <location>
        <begin position="211"/>
        <end position="342"/>
    </location>
</feature>
<comment type="similarity">
    <text evidence="2">Belongs to the resistance-nodulation-cell division (RND) (TC 2.A.6) family. MmpL subfamily.</text>
</comment>
<feature type="transmembrane region" description="Helical" evidence="8">
    <location>
        <begin position="12"/>
        <end position="30"/>
    </location>
</feature>
<keyword evidence="11" id="KW-1185">Reference proteome</keyword>
<dbReference type="Pfam" id="PF03176">
    <property type="entry name" value="MMPL"/>
    <property type="match status" value="2"/>
</dbReference>
<reference evidence="10 11" key="1">
    <citation type="journal article" date="2019" name="Int. J. Syst. Evol. Microbiol.">
        <title>The Global Catalogue of Microorganisms (GCM) 10K type strain sequencing project: providing services to taxonomists for standard genome sequencing and annotation.</title>
        <authorList>
            <consortium name="The Broad Institute Genomics Platform"/>
            <consortium name="The Broad Institute Genome Sequencing Center for Infectious Disease"/>
            <person name="Wu L."/>
            <person name="Ma J."/>
        </authorList>
    </citation>
    <scope>NUCLEOTIDE SEQUENCE [LARGE SCALE GENOMIC DNA]</scope>
    <source>
        <strain evidence="10 11">JCM 10671</strain>
    </source>
</reference>
<organism evidence="10 11">
    <name type="scientific">Sporichthya brevicatena</name>
    <dbReference type="NCBI Taxonomy" id="171442"/>
    <lineage>
        <taxon>Bacteria</taxon>
        <taxon>Bacillati</taxon>
        <taxon>Actinomycetota</taxon>
        <taxon>Actinomycetes</taxon>
        <taxon>Sporichthyales</taxon>
        <taxon>Sporichthyaceae</taxon>
        <taxon>Sporichthya</taxon>
    </lineage>
</organism>
<feature type="transmembrane region" description="Helical" evidence="8">
    <location>
        <begin position="211"/>
        <end position="232"/>
    </location>
</feature>
<sequence>MRSGARFVERWAWPMALVWIVGTVWLTLTAPSVRDLGTADQTAFVPASAPSGQADALLRAAFPDDPTRDPAVIVLARDGGLTAADHQYIAGVGDFLRSPQAAPYVKSVQTAASAPELAPVLRSADGAAELIIVSIKAQIFTVSSERTVSFLRDYVNSTGPPGLQIKVTGLAALGADQAKATVEAFDKTAVATIILVLLILVAVYRSVVAPLISLATIGCAFLVSRGLAGYLAEAGLEVHSLSETFMIVMAFGAGTDYAMFVLSRYREETRTPSESGTVSRLARATSAVSPTVVASAVTVSVGFFAFLAAELGIVHSFGPILGLAVAVTGLASLTLTPALMRLAGRAVFWPSRPDAAGADRAEQRWRRVADLVGRRPVAVLLVSVAVLAVPAAAASQTKTSFDLPAELPADAGARQGFDLLAEHYPPGALAPAFVVVSAEKSLLAADRLAAIDKLTDRLRAVPGVAEVRSVTQPAGAPLTTKTLAEFTGGTTDLRALGIDPNRTDVGPLVAALSSPEGLRLSGDLLRQYPKFTQRLDYFLSADGRTSRIVVAFDHSPYAHDVLTSVRGLDEITAGALAGSEVTDARIAIGGPSAYFADIDTLINGDLKTVGALVIALIMIVLALLVRSVIAPLYLLFSVLLSMLAAIGITTLVFQGLLGEQGLAFYLPILLFVMLIALGSDYNIFIVGRIREELDGGRTVRDATTHALVSTGPTITAAGFVLAGTFAALLITPLPSVRQIGFGVAIGVLIDTFVVRTLMVPAATVLLGRYAFWPSTGLTRTGFRPRLAVAGSAAGLLALAVALPGFAFAVREDLGVVQVPAERASTAAAPASPATGGGPVKTTPSPGTAKPQPQPSRSPKASANTQNNGATPTPEARPPQRTPGASAPASITPPAEGSWTYRVEGQRKVGAAGSAQPFAEDADAVVTRTGGTADRPEFGVHTETSFATTDETRRYGPGSVDAINLKASALGLSYGGTFDTPQQLIRTPIRIGDTWTSRWKAGGTRGETSSTVTGARSVEVEGQRITCYVVERKTKMSGDVTGTQNQRTCWVAALGMPAADQQELRGTYQGITFTATASMTLLNAPARDDSAAGQHAAAPQTLRLVEQMALTEAPKDWTRTRSPRRRPAQTCS</sequence>
<name>A0ABN1H8W9_9ACTN</name>
<dbReference type="InterPro" id="IPR000731">
    <property type="entry name" value="SSD"/>
</dbReference>
<dbReference type="PROSITE" id="PS50156">
    <property type="entry name" value="SSD"/>
    <property type="match status" value="2"/>
</dbReference>
<feature type="transmembrane region" description="Helical" evidence="8">
    <location>
        <begin position="786"/>
        <end position="809"/>
    </location>
</feature>
<dbReference type="SUPFAM" id="SSF82866">
    <property type="entry name" value="Multidrug efflux transporter AcrB transmembrane domain"/>
    <property type="match status" value="2"/>
</dbReference>
<proteinExistence type="inferred from homology"/>
<evidence type="ECO:0000259" key="9">
    <source>
        <dbReference type="PROSITE" id="PS50156"/>
    </source>
</evidence>
<dbReference type="PANTHER" id="PTHR33406:SF6">
    <property type="entry name" value="MEMBRANE PROTEIN YDGH-RELATED"/>
    <property type="match status" value="1"/>
</dbReference>
<feature type="transmembrane region" description="Helical" evidence="8">
    <location>
        <begin position="284"/>
        <end position="307"/>
    </location>
</feature>
<comment type="caution">
    <text evidence="10">The sequence shown here is derived from an EMBL/GenBank/DDBJ whole genome shotgun (WGS) entry which is preliminary data.</text>
</comment>
<feature type="transmembrane region" description="Helical" evidence="8">
    <location>
        <begin position="188"/>
        <end position="204"/>
    </location>
</feature>
<evidence type="ECO:0000256" key="1">
    <source>
        <dbReference type="ARBA" id="ARBA00004651"/>
    </source>
</evidence>
<evidence type="ECO:0000256" key="8">
    <source>
        <dbReference type="SAM" id="Phobius"/>
    </source>
</evidence>
<feature type="transmembrane region" description="Helical" evidence="8">
    <location>
        <begin position="632"/>
        <end position="656"/>
    </location>
</feature>
<dbReference type="EMBL" id="BAAAHE010000045">
    <property type="protein sequence ID" value="GAA0633640.1"/>
    <property type="molecule type" value="Genomic_DNA"/>
</dbReference>
<keyword evidence="3" id="KW-1003">Cell membrane</keyword>
<evidence type="ECO:0000256" key="3">
    <source>
        <dbReference type="ARBA" id="ARBA00022475"/>
    </source>
</evidence>
<keyword evidence="5 8" id="KW-1133">Transmembrane helix</keyword>
<feature type="transmembrane region" description="Helical" evidence="8">
    <location>
        <begin position="376"/>
        <end position="394"/>
    </location>
</feature>
<feature type="transmembrane region" description="Helical" evidence="8">
    <location>
        <begin position="706"/>
        <end position="733"/>
    </location>
</feature>
<evidence type="ECO:0000256" key="5">
    <source>
        <dbReference type="ARBA" id="ARBA00022989"/>
    </source>
</evidence>
<evidence type="ECO:0000313" key="10">
    <source>
        <dbReference type="EMBL" id="GAA0633640.1"/>
    </source>
</evidence>
<evidence type="ECO:0000313" key="11">
    <source>
        <dbReference type="Proteomes" id="UP001500957"/>
    </source>
</evidence>
<feature type="transmembrane region" description="Helical" evidence="8">
    <location>
        <begin position="608"/>
        <end position="625"/>
    </location>
</feature>
<feature type="transmembrane region" description="Helical" evidence="8">
    <location>
        <begin position="739"/>
        <end position="766"/>
    </location>
</feature>
<dbReference type="InterPro" id="IPR050545">
    <property type="entry name" value="Mycobact_MmpL"/>
</dbReference>
<evidence type="ECO:0000256" key="7">
    <source>
        <dbReference type="SAM" id="MobiDB-lite"/>
    </source>
</evidence>
<gene>
    <name evidence="10" type="ORF">GCM10009547_41980</name>
</gene>
<feature type="transmembrane region" description="Helical" evidence="8">
    <location>
        <begin position="662"/>
        <end position="685"/>
    </location>
</feature>
<comment type="subcellular location">
    <subcellularLocation>
        <location evidence="1">Cell membrane</location>
        <topology evidence="1">Multi-pass membrane protein</topology>
    </subcellularLocation>
</comment>
<protein>
    <recommendedName>
        <fullName evidence="9">SSD domain-containing protein</fullName>
    </recommendedName>
</protein>
<evidence type="ECO:0000256" key="4">
    <source>
        <dbReference type="ARBA" id="ARBA00022692"/>
    </source>
</evidence>
<dbReference type="PANTHER" id="PTHR33406">
    <property type="entry name" value="MEMBRANE PROTEIN MJ1562-RELATED"/>
    <property type="match status" value="1"/>
</dbReference>
<evidence type="ECO:0000256" key="2">
    <source>
        <dbReference type="ARBA" id="ARBA00010157"/>
    </source>
</evidence>
<evidence type="ECO:0000256" key="6">
    <source>
        <dbReference type="ARBA" id="ARBA00023136"/>
    </source>
</evidence>
<feature type="transmembrane region" description="Helical" evidence="8">
    <location>
        <begin position="244"/>
        <end position="263"/>
    </location>
</feature>
<feature type="compositionally biased region" description="Polar residues" evidence="7">
    <location>
        <begin position="854"/>
        <end position="870"/>
    </location>
</feature>
<dbReference type="InterPro" id="IPR004869">
    <property type="entry name" value="MMPL_dom"/>
</dbReference>
<feature type="transmembrane region" description="Helical" evidence="8">
    <location>
        <begin position="313"/>
        <end position="335"/>
    </location>
</feature>
<keyword evidence="4 8" id="KW-0812">Transmembrane</keyword>
<dbReference type="Gene3D" id="1.20.1640.10">
    <property type="entry name" value="Multidrug efflux transporter AcrB transmembrane domain"/>
    <property type="match status" value="2"/>
</dbReference>
<feature type="region of interest" description="Disordered" evidence="7">
    <location>
        <begin position="1111"/>
        <end position="1131"/>
    </location>
</feature>
<accession>A0ABN1H8W9</accession>
<dbReference type="Proteomes" id="UP001500957">
    <property type="component" value="Unassembled WGS sequence"/>
</dbReference>